<dbReference type="EMBL" id="CP053586">
    <property type="protein sequence ID" value="WNZ25465.1"/>
    <property type="molecule type" value="Genomic_DNA"/>
</dbReference>
<organism evidence="1">
    <name type="scientific">Leptolyngbya sp. NK1-12</name>
    <dbReference type="NCBI Taxonomy" id="2547451"/>
    <lineage>
        <taxon>Bacteria</taxon>
        <taxon>Bacillati</taxon>
        <taxon>Cyanobacteriota</taxon>
        <taxon>Cyanophyceae</taxon>
        <taxon>Leptolyngbyales</taxon>
        <taxon>Leptolyngbyaceae</taxon>
        <taxon>Leptolyngbya group</taxon>
        <taxon>Leptolyngbya</taxon>
    </lineage>
</organism>
<reference evidence="1" key="1">
    <citation type="submission" date="2020-05" db="EMBL/GenBank/DDBJ databases">
        <authorList>
            <person name="Zhu T."/>
            <person name="Keshari N."/>
            <person name="Lu X."/>
        </authorList>
    </citation>
    <scope>NUCLEOTIDE SEQUENCE</scope>
    <source>
        <strain evidence="1">NK1-12</strain>
    </source>
</reference>
<dbReference type="AlphaFoldDB" id="A0AA96WHX6"/>
<proteinExistence type="predicted"/>
<protein>
    <submittedName>
        <fullName evidence="1">Uncharacterized protein</fullName>
    </submittedName>
</protein>
<dbReference type="RefSeq" id="WP_316431615.1">
    <property type="nucleotide sequence ID" value="NZ_CP053586.1"/>
</dbReference>
<gene>
    <name evidence="1" type="ORF">HJG54_23155</name>
</gene>
<evidence type="ECO:0000313" key="1">
    <source>
        <dbReference type="EMBL" id="WNZ25465.1"/>
    </source>
</evidence>
<sequence length="64" mass="6984">MIGVKILTPEAAGEITLHVIMLVLLVGPILQPANRLPEIVQFLKDLSLTYAPSTLQQTRSKAMT</sequence>
<accession>A0AA96WHX6</accession>
<name>A0AA96WHX6_9CYAN</name>